<organism evidence="2 3">
    <name type="scientific">Kroppenstedtia sanguinis</name>
    <dbReference type="NCBI Taxonomy" id="1380684"/>
    <lineage>
        <taxon>Bacteria</taxon>
        <taxon>Bacillati</taxon>
        <taxon>Bacillota</taxon>
        <taxon>Bacilli</taxon>
        <taxon>Bacillales</taxon>
        <taxon>Thermoactinomycetaceae</taxon>
        <taxon>Kroppenstedtia</taxon>
    </lineage>
</organism>
<sequence>MYFIVVCWSVLALCIAGYGYVLFFLSRKLKRTEQIFQSALPAGMKLTHVPLTYLNPSQVVERNGKGEIWVIVDQQCPHCIPSLNRFMKYVKDLEIIPIHIVFRDSQKDSVRQYMDLYGGDLNYATIEDRVLDSLELEFAPAYILLDKGMKVRVCEPHPHTILGVLRKKYGKKNN</sequence>
<keyword evidence="1" id="KW-1133">Transmembrane helix</keyword>
<keyword evidence="3" id="KW-1185">Reference proteome</keyword>
<name>A0ABW4C8X5_9BACL</name>
<feature type="transmembrane region" description="Helical" evidence="1">
    <location>
        <begin position="6"/>
        <end position="25"/>
    </location>
</feature>
<evidence type="ECO:0008006" key="4">
    <source>
        <dbReference type="Google" id="ProtNLM"/>
    </source>
</evidence>
<reference evidence="3" key="1">
    <citation type="journal article" date="2019" name="Int. J. Syst. Evol. Microbiol.">
        <title>The Global Catalogue of Microorganisms (GCM) 10K type strain sequencing project: providing services to taxonomists for standard genome sequencing and annotation.</title>
        <authorList>
            <consortium name="The Broad Institute Genomics Platform"/>
            <consortium name="The Broad Institute Genome Sequencing Center for Infectious Disease"/>
            <person name="Wu L."/>
            <person name="Ma J."/>
        </authorList>
    </citation>
    <scope>NUCLEOTIDE SEQUENCE [LARGE SCALE GENOMIC DNA]</scope>
    <source>
        <strain evidence="3">S1</strain>
    </source>
</reference>
<proteinExistence type="predicted"/>
<dbReference type="Gene3D" id="3.40.30.10">
    <property type="entry name" value="Glutaredoxin"/>
    <property type="match status" value="1"/>
</dbReference>
<gene>
    <name evidence="2" type="ORF">ACFQ4Y_08480</name>
</gene>
<comment type="caution">
    <text evidence="2">The sequence shown here is derived from an EMBL/GenBank/DDBJ whole genome shotgun (WGS) entry which is preliminary data.</text>
</comment>
<dbReference type="Proteomes" id="UP001597282">
    <property type="component" value="Unassembled WGS sequence"/>
</dbReference>
<keyword evidence="1" id="KW-0812">Transmembrane</keyword>
<keyword evidence="1" id="KW-0472">Membrane</keyword>
<evidence type="ECO:0000313" key="2">
    <source>
        <dbReference type="EMBL" id="MFD1426973.1"/>
    </source>
</evidence>
<evidence type="ECO:0000313" key="3">
    <source>
        <dbReference type="Proteomes" id="UP001597282"/>
    </source>
</evidence>
<evidence type="ECO:0000256" key="1">
    <source>
        <dbReference type="SAM" id="Phobius"/>
    </source>
</evidence>
<accession>A0ABW4C8X5</accession>
<dbReference type="EMBL" id="JBHTNU010000006">
    <property type="protein sequence ID" value="MFD1426973.1"/>
    <property type="molecule type" value="Genomic_DNA"/>
</dbReference>
<protein>
    <recommendedName>
        <fullName evidence="4">Thioredoxin domain-containing protein</fullName>
    </recommendedName>
</protein>
<dbReference type="RefSeq" id="WP_380164548.1">
    <property type="nucleotide sequence ID" value="NZ_JBHTNU010000006.1"/>
</dbReference>